<dbReference type="Pfam" id="PF02898">
    <property type="entry name" value="NO_synthase"/>
    <property type="match status" value="1"/>
</dbReference>
<evidence type="ECO:0000313" key="8">
    <source>
        <dbReference type="Proteomes" id="UP000431401"/>
    </source>
</evidence>
<dbReference type="AlphaFoldDB" id="A0A7K0DLN9"/>
<keyword evidence="3 7" id="KW-0560">Oxidoreductase</keyword>
<dbReference type="Gene3D" id="3.90.340.10">
    <property type="entry name" value="Nitric Oxide Synthase, Chain A, domain 1"/>
    <property type="match status" value="1"/>
</dbReference>
<keyword evidence="1" id="KW-0349">Heme</keyword>
<name>A0A7K0DLN9_9NOCA</name>
<evidence type="ECO:0000256" key="2">
    <source>
        <dbReference type="ARBA" id="ARBA00022723"/>
    </source>
</evidence>
<dbReference type="Proteomes" id="UP000431401">
    <property type="component" value="Unassembled WGS sequence"/>
</dbReference>
<keyword evidence="2" id="KW-0479">Metal-binding</keyword>
<protein>
    <submittedName>
        <fullName evidence="7">Nitric oxide synthase oxygenase</fullName>
        <ecNumber evidence="7">1.14.14.47</ecNumber>
    </submittedName>
</protein>
<dbReference type="GO" id="GO:0004517">
    <property type="term" value="F:nitric-oxide synthase activity"/>
    <property type="evidence" value="ECO:0007669"/>
    <property type="project" value="InterPro"/>
</dbReference>
<dbReference type="SUPFAM" id="SSF56512">
    <property type="entry name" value="Nitric oxide (NO) synthase oxygenase domain"/>
    <property type="match status" value="1"/>
</dbReference>
<accession>A0A7K0DLN9</accession>
<dbReference type="GO" id="GO:0046872">
    <property type="term" value="F:metal ion binding"/>
    <property type="evidence" value="ECO:0007669"/>
    <property type="project" value="UniProtKB-KW"/>
</dbReference>
<dbReference type="GO" id="GO:0006809">
    <property type="term" value="P:nitric oxide biosynthetic process"/>
    <property type="evidence" value="ECO:0007669"/>
    <property type="project" value="InterPro"/>
</dbReference>
<dbReference type="PANTHER" id="PTHR43410">
    <property type="entry name" value="NITRIC OXIDE SYNTHASE OXYGENASE"/>
    <property type="match status" value="1"/>
</dbReference>
<evidence type="ECO:0000256" key="1">
    <source>
        <dbReference type="ARBA" id="ARBA00022617"/>
    </source>
</evidence>
<organism evidence="7 8">
    <name type="scientific">Nocardia aurantia</name>
    <dbReference type="NCBI Taxonomy" id="2585199"/>
    <lineage>
        <taxon>Bacteria</taxon>
        <taxon>Bacillati</taxon>
        <taxon>Actinomycetota</taxon>
        <taxon>Actinomycetes</taxon>
        <taxon>Mycobacteriales</taxon>
        <taxon>Nocardiaceae</taxon>
        <taxon>Nocardia</taxon>
    </lineage>
</organism>
<proteinExistence type="predicted"/>
<dbReference type="EC" id="1.14.14.47" evidence="7"/>
<sequence>MDRTAARVPSVALPKPSPDAGLARRMRECDEFFRQPELAHLPRRRRLTALWQLRTHGSYRQTPEEILIGAQLAWRNHDRCVGRSHWRSLDLIDARSAGCAADLAAACFEHLRRAFDGRAVRSLITVGPPADPGGHPYRIINAQLIRYAGYPAPDGTVIGDPDNVALTDLARRLGWRGAHTAFDVLPLLISAPGEPLRWFPLPPDVVREVPLEHPEHPWFAGLGLKWHAIPAVSNMDLEIGGITYPVAPFNGWYVSTEIGARNLSGHDRYDMLPVIAERLGLDRTSERTLWRDRALVELNIAVLHSYRKAGVYIVDHHTVAKQFVGHIQREAAAGRGCPADWSWINPPMSAGLTPTFHRYYDPPDPTTRPNFVRRN</sequence>
<dbReference type="InterPro" id="IPR036119">
    <property type="entry name" value="NOS_N_sf"/>
</dbReference>
<dbReference type="InterPro" id="IPR050607">
    <property type="entry name" value="NOS"/>
</dbReference>
<feature type="domain" description="Nitric oxide synthase (NOS)" evidence="6">
    <location>
        <begin position="79"/>
        <end position="86"/>
    </location>
</feature>
<evidence type="ECO:0000313" key="7">
    <source>
        <dbReference type="EMBL" id="MQY26683.1"/>
    </source>
</evidence>
<gene>
    <name evidence="7" type="primary">nos</name>
    <name evidence="7" type="ORF">NRB56_22550</name>
</gene>
<feature type="region of interest" description="Disordered" evidence="5">
    <location>
        <begin position="1"/>
        <end position="20"/>
    </location>
</feature>
<evidence type="ECO:0000259" key="6">
    <source>
        <dbReference type="PROSITE" id="PS60001"/>
    </source>
</evidence>
<evidence type="ECO:0000256" key="5">
    <source>
        <dbReference type="SAM" id="MobiDB-lite"/>
    </source>
</evidence>
<dbReference type="PROSITE" id="PS60001">
    <property type="entry name" value="NOS"/>
    <property type="match status" value="1"/>
</dbReference>
<keyword evidence="8" id="KW-1185">Reference proteome</keyword>
<dbReference type="EMBL" id="WEGI01000004">
    <property type="protein sequence ID" value="MQY26683.1"/>
    <property type="molecule type" value="Genomic_DNA"/>
</dbReference>
<dbReference type="InterPro" id="IPR044943">
    <property type="entry name" value="NOS_dom_1"/>
</dbReference>
<dbReference type="InterPro" id="IPR044944">
    <property type="entry name" value="NOS_dom_3"/>
</dbReference>
<keyword evidence="4" id="KW-0408">Iron</keyword>
<dbReference type="InterPro" id="IPR044940">
    <property type="entry name" value="NOS_dom_2"/>
</dbReference>
<dbReference type="InterPro" id="IPR004030">
    <property type="entry name" value="NOS_N"/>
</dbReference>
<reference evidence="7 8" key="1">
    <citation type="submission" date="2019-10" db="EMBL/GenBank/DDBJ databases">
        <title>Nocardia macrotermitis sp. nov. and Nocardia aurantia sp. nov., isolated from the gut of fungus growing-termite Macrotermes natalensis.</title>
        <authorList>
            <person name="Benndorf R."/>
            <person name="Schwitalla J."/>
            <person name="Martin K."/>
            <person name="De Beer W."/>
            <person name="Kaster A.-K."/>
            <person name="Vollmers J."/>
            <person name="Poulsen M."/>
            <person name="Beemelmanns C."/>
        </authorList>
    </citation>
    <scope>NUCLEOTIDE SEQUENCE [LARGE SCALE GENOMIC DNA]</scope>
    <source>
        <strain evidence="7 8">RB56</strain>
    </source>
</reference>
<evidence type="ECO:0000256" key="3">
    <source>
        <dbReference type="ARBA" id="ARBA00023002"/>
    </source>
</evidence>
<evidence type="ECO:0000256" key="4">
    <source>
        <dbReference type="ARBA" id="ARBA00023004"/>
    </source>
</evidence>
<dbReference type="Gene3D" id="3.90.1230.10">
    <property type="entry name" value="Nitric Oxide Synthase, Chain A, domain 3"/>
    <property type="match status" value="1"/>
</dbReference>
<dbReference type="PANTHER" id="PTHR43410:SF1">
    <property type="entry name" value="NITRIC OXIDE SYNTHASE"/>
    <property type="match status" value="1"/>
</dbReference>
<comment type="caution">
    <text evidence="7">The sequence shown here is derived from an EMBL/GenBank/DDBJ whole genome shotgun (WGS) entry which is preliminary data.</text>
</comment>
<dbReference type="Gene3D" id="3.90.440.10">
    <property type="entry name" value="Nitric Oxide Synthase,Heme Domain,Chain A domain 2"/>
    <property type="match status" value="1"/>
</dbReference>